<proteinExistence type="predicted"/>
<gene>
    <name evidence="2" type="ORF">GCM10010832_03660</name>
</gene>
<comment type="caution">
    <text evidence="2">The sequence shown here is derived from an EMBL/GenBank/DDBJ whole genome shotgun (WGS) entry which is preliminary data.</text>
</comment>
<keyword evidence="1" id="KW-0812">Transmembrane</keyword>
<dbReference type="EMBL" id="BMGM01000001">
    <property type="protein sequence ID" value="GGE26210.1"/>
    <property type="molecule type" value="Genomic_DNA"/>
</dbReference>
<feature type="transmembrane region" description="Helical" evidence="1">
    <location>
        <begin position="86"/>
        <end position="105"/>
    </location>
</feature>
<keyword evidence="1" id="KW-0472">Membrane</keyword>
<dbReference type="NCBIfam" id="TIGR04127">
    <property type="entry name" value="flavo_near_exo"/>
    <property type="match status" value="1"/>
</dbReference>
<evidence type="ECO:0000313" key="3">
    <source>
        <dbReference type="Proteomes" id="UP000599179"/>
    </source>
</evidence>
<name>A0ABQ1SEF5_9FLAO</name>
<protein>
    <submittedName>
        <fullName evidence="2">Exosortase F system-associated protein</fullName>
    </submittedName>
</protein>
<feature type="transmembrane region" description="Helical" evidence="1">
    <location>
        <begin position="117"/>
        <end position="137"/>
    </location>
</feature>
<dbReference type="RefSeq" id="WP_188457367.1">
    <property type="nucleotide sequence ID" value="NZ_BMGM01000001.1"/>
</dbReference>
<dbReference type="InterPro" id="IPR026414">
    <property type="entry name" value="ExosoTase_F-assoc_memb"/>
</dbReference>
<dbReference type="Proteomes" id="UP000599179">
    <property type="component" value="Unassembled WGS sequence"/>
</dbReference>
<sequence length="146" mass="17295">MNKALKIGLIFFSFVLLALVRMFQTELFTDPFIDFYKGNYLQKTPPNIDELNLYINTAFRYFLNTIISLFAIWIAFPKKSVLKFSLVFYGVAFIVLMLTKIILIHQLTPELYSTLFYVRRFLIQPLFVIILLPAFYYQHKVQKDKA</sequence>
<reference evidence="3" key="1">
    <citation type="journal article" date="2019" name="Int. J. Syst. Evol. Microbiol.">
        <title>The Global Catalogue of Microorganisms (GCM) 10K type strain sequencing project: providing services to taxonomists for standard genome sequencing and annotation.</title>
        <authorList>
            <consortium name="The Broad Institute Genomics Platform"/>
            <consortium name="The Broad Institute Genome Sequencing Center for Infectious Disease"/>
            <person name="Wu L."/>
            <person name="Ma J."/>
        </authorList>
    </citation>
    <scope>NUCLEOTIDE SEQUENCE [LARGE SCALE GENOMIC DNA]</scope>
    <source>
        <strain evidence="3">CGMCC 1.12931</strain>
    </source>
</reference>
<keyword evidence="1" id="KW-1133">Transmembrane helix</keyword>
<accession>A0ABQ1SEF5</accession>
<organism evidence="2 3">
    <name type="scientific">Psychroflexus planctonicus</name>
    <dbReference type="NCBI Taxonomy" id="1526575"/>
    <lineage>
        <taxon>Bacteria</taxon>
        <taxon>Pseudomonadati</taxon>
        <taxon>Bacteroidota</taxon>
        <taxon>Flavobacteriia</taxon>
        <taxon>Flavobacteriales</taxon>
        <taxon>Flavobacteriaceae</taxon>
        <taxon>Psychroflexus</taxon>
    </lineage>
</organism>
<feature type="transmembrane region" description="Helical" evidence="1">
    <location>
        <begin position="53"/>
        <end position="74"/>
    </location>
</feature>
<evidence type="ECO:0000313" key="2">
    <source>
        <dbReference type="EMBL" id="GGE26210.1"/>
    </source>
</evidence>
<evidence type="ECO:0000256" key="1">
    <source>
        <dbReference type="SAM" id="Phobius"/>
    </source>
</evidence>
<keyword evidence="3" id="KW-1185">Reference proteome</keyword>